<dbReference type="PANTHER" id="PTHR43377">
    <property type="entry name" value="BILIVERDIN REDUCTASE A"/>
    <property type="match status" value="1"/>
</dbReference>
<dbReference type="GO" id="GO:0000166">
    <property type="term" value="F:nucleotide binding"/>
    <property type="evidence" value="ECO:0007669"/>
    <property type="project" value="InterPro"/>
</dbReference>
<name>A0A382JTD7_9ZZZZ</name>
<evidence type="ECO:0000259" key="1">
    <source>
        <dbReference type="Pfam" id="PF01408"/>
    </source>
</evidence>
<dbReference type="EMBL" id="UINC01076139">
    <property type="protein sequence ID" value="SVC15016.1"/>
    <property type="molecule type" value="Genomic_DNA"/>
</dbReference>
<protein>
    <recommendedName>
        <fullName evidence="1">Gfo/Idh/MocA-like oxidoreductase N-terminal domain-containing protein</fullName>
    </recommendedName>
</protein>
<reference evidence="2" key="1">
    <citation type="submission" date="2018-05" db="EMBL/GenBank/DDBJ databases">
        <authorList>
            <person name="Lanie J.A."/>
            <person name="Ng W.-L."/>
            <person name="Kazmierczak K.M."/>
            <person name="Andrzejewski T.M."/>
            <person name="Davidsen T.M."/>
            <person name="Wayne K.J."/>
            <person name="Tettelin H."/>
            <person name="Glass J.I."/>
            <person name="Rusch D."/>
            <person name="Podicherti R."/>
            <person name="Tsui H.-C.T."/>
            <person name="Winkler M.E."/>
        </authorList>
    </citation>
    <scope>NUCLEOTIDE SEQUENCE</scope>
</reference>
<dbReference type="PANTHER" id="PTHR43377:SF1">
    <property type="entry name" value="BILIVERDIN REDUCTASE A"/>
    <property type="match status" value="1"/>
</dbReference>
<feature type="non-terminal residue" evidence="2">
    <location>
        <position position="118"/>
    </location>
</feature>
<organism evidence="2">
    <name type="scientific">marine metagenome</name>
    <dbReference type="NCBI Taxonomy" id="408172"/>
    <lineage>
        <taxon>unclassified sequences</taxon>
        <taxon>metagenomes</taxon>
        <taxon>ecological metagenomes</taxon>
    </lineage>
</organism>
<evidence type="ECO:0000313" key="2">
    <source>
        <dbReference type="EMBL" id="SVC15016.1"/>
    </source>
</evidence>
<dbReference type="SUPFAM" id="SSF51735">
    <property type="entry name" value="NAD(P)-binding Rossmann-fold domains"/>
    <property type="match status" value="1"/>
</dbReference>
<dbReference type="Gene3D" id="3.40.50.720">
    <property type="entry name" value="NAD(P)-binding Rossmann-like Domain"/>
    <property type="match status" value="1"/>
</dbReference>
<dbReference type="InterPro" id="IPR051450">
    <property type="entry name" value="Gfo/Idh/MocA_Oxidoreductases"/>
</dbReference>
<gene>
    <name evidence="2" type="ORF">METZ01_LOCUS267870</name>
</gene>
<dbReference type="Pfam" id="PF01408">
    <property type="entry name" value="GFO_IDH_MocA"/>
    <property type="match status" value="1"/>
</dbReference>
<dbReference type="AlphaFoldDB" id="A0A382JTD7"/>
<accession>A0A382JTD7</accession>
<dbReference type="InterPro" id="IPR036291">
    <property type="entry name" value="NAD(P)-bd_dom_sf"/>
</dbReference>
<proteinExistence type="predicted"/>
<dbReference type="InterPro" id="IPR000683">
    <property type="entry name" value="Gfo/Idh/MocA-like_OxRdtase_N"/>
</dbReference>
<sequence length="118" mass="12491">MVDILKVAVIGCGRLGQHYAHIYNSLPDTELVAIAEQNPVRRQVVGDRFGIRALYPDAQSLFDAVTPDVAAVVLPGKYIKDAVMAAVDVGVRGVTTDKPIAALLSDADEMVDACAARG</sequence>
<feature type="domain" description="Gfo/Idh/MocA-like oxidoreductase N-terminal" evidence="1">
    <location>
        <begin position="5"/>
        <end position="117"/>
    </location>
</feature>